<sequence>MNEKAPTRKVGYRSPNGTITYIDQPIKWVNPSDKTVKQVLLEIGHEMYECRRKKEDVEDLLTQAHNILWREFQDDNHSLYQFINEQIKHLRTYDKQRSQTSKGRLLEDIAREGLFRIKHYFEMGDR</sequence>
<name>A0A5B8A5K1_9BACT</name>
<dbReference type="RefSeq" id="WP_139517061.1">
    <property type="nucleotide sequence ID" value="NZ_CP040896.1"/>
</dbReference>
<protein>
    <submittedName>
        <fullName evidence="1">Uncharacterized protein</fullName>
    </submittedName>
</protein>
<dbReference type="OrthoDB" id="9843682at2"/>
<dbReference type="Proteomes" id="UP000305398">
    <property type="component" value="Chromosome"/>
</dbReference>
<dbReference type="EMBL" id="CP040896">
    <property type="protein sequence ID" value="QDA61885.1"/>
    <property type="molecule type" value="Genomic_DNA"/>
</dbReference>
<evidence type="ECO:0000313" key="2">
    <source>
        <dbReference type="Proteomes" id="UP000305398"/>
    </source>
</evidence>
<dbReference type="AlphaFoldDB" id="A0A5B8A5K1"/>
<proteinExistence type="predicted"/>
<reference evidence="1 2" key="1">
    <citation type="submission" date="2019-06" db="EMBL/GenBank/DDBJ databases">
        <authorList>
            <person name="Srinivasan S."/>
        </authorList>
    </citation>
    <scope>NUCLEOTIDE SEQUENCE [LARGE SCALE GENOMIC DNA]</scope>
    <source>
        <strain evidence="1 2">17J68-5</strain>
    </source>
</reference>
<organism evidence="1 2">
    <name type="scientific">Hymenobacter jejuensis</name>
    <dbReference type="NCBI Taxonomy" id="2502781"/>
    <lineage>
        <taxon>Bacteria</taxon>
        <taxon>Pseudomonadati</taxon>
        <taxon>Bacteroidota</taxon>
        <taxon>Cytophagia</taxon>
        <taxon>Cytophagales</taxon>
        <taxon>Hymenobacteraceae</taxon>
        <taxon>Hymenobacter</taxon>
    </lineage>
</organism>
<accession>A0A5B8A5K1</accession>
<dbReference type="KEGG" id="hyj:FHG12_18065"/>
<keyword evidence="2" id="KW-1185">Reference proteome</keyword>
<evidence type="ECO:0000313" key="1">
    <source>
        <dbReference type="EMBL" id="QDA61885.1"/>
    </source>
</evidence>
<gene>
    <name evidence="1" type="ORF">FHG12_18065</name>
</gene>